<dbReference type="AlphaFoldDB" id="A0A5E4UE59"/>
<accession>A0A5E4UE59</accession>
<evidence type="ECO:0000313" key="2">
    <source>
        <dbReference type="Proteomes" id="UP000368474"/>
    </source>
</evidence>
<gene>
    <name evidence="1" type="ORF">PMO31116_01975</name>
</gene>
<dbReference type="EMBL" id="CABPSD010000004">
    <property type="protein sequence ID" value="VVD98325.1"/>
    <property type="molecule type" value="Genomic_DNA"/>
</dbReference>
<organism evidence="1 2">
    <name type="scientific">Pandoraea morbifera</name>
    <dbReference type="NCBI Taxonomy" id="2508300"/>
    <lineage>
        <taxon>Bacteria</taxon>
        <taxon>Pseudomonadati</taxon>
        <taxon>Pseudomonadota</taxon>
        <taxon>Betaproteobacteria</taxon>
        <taxon>Burkholderiales</taxon>
        <taxon>Burkholderiaceae</taxon>
        <taxon>Pandoraea</taxon>
    </lineage>
</organism>
<dbReference type="Proteomes" id="UP000368474">
    <property type="component" value="Unassembled WGS sequence"/>
</dbReference>
<protein>
    <submittedName>
        <fullName evidence="1">Uncharacterized protein</fullName>
    </submittedName>
</protein>
<name>A0A5E4UE59_9BURK</name>
<sequence>MSIAIPQSIKGNGSRPRRGAPCVPPPIVCAMRVTGVWHFGLVPVRYLY</sequence>
<keyword evidence="2" id="KW-1185">Reference proteome</keyword>
<proteinExistence type="predicted"/>
<reference evidence="1 2" key="1">
    <citation type="submission" date="2019-08" db="EMBL/GenBank/DDBJ databases">
        <authorList>
            <person name="Peeters C."/>
        </authorList>
    </citation>
    <scope>NUCLEOTIDE SEQUENCE [LARGE SCALE GENOMIC DNA]</scope>
    <source>
        <strain evidence="1 2">LMG 31116</strain>
    </source>
</reference>
<evidence type="ECO:0000313" key="1">
    <source>
        <dbReference type="EMBL" id="VVD98325.1"/>
    </source>
</evidence>